<organism evidence="8 9">
    <name type="scientific">Marasmius tenuissimus</name>
    <dbReference type="NCBI Taxonomy" id="585030"/>
    <lineage>
        <taxon>Eukaryota</taxon>
        <taxon>Fungi</taxon>
        <taxon>Dikarya</taxon>
        <taxon>Basidiomycota</taxon>
        <taxon>Agaricomycotina</taxon>
        <taxon>Agaricomycetes</taxon>
        <taxon>Agaricomycetidae</taxon>
        <taxon>Agaricales</taxon>
        <taxon>Marasmiineae</taxon>
        <taxon>Marasmiaceae</taxon>
        <taxon>Marasmius</taxon>
    </lineage>
</organism>
<dbReference type="PROSITE" id="PS00518">
    <property type="entry name" value="ZF_RING_1"/>
    <property type="match status" value="1"/>
</dbReference>
<feature type="compositionally biased region" description="Basic and acidic residues" evidence="6">
    <location>
        <begin position="410"/>
        <end position="428"/>
    </location>
</feature>
<feature type="compositionally biased region" description="Basic residues" evidence="6">
    <location>
        <begin position="400"/>
        <end position="409"/>
    </location>
</feature>
<keyword evidence="5" id="KW-0175">Coiled coil</keyword>
<evidence type="ECO:0000256" key="1">
    <source>
        <dbReference type="ARBA" id="ARBA00022723"/>
    </source>
</evidence>
<evidence type="ECO:0000259" key="7">
    <source>
        <dbReference type="PROSITE" id="PS50089"/>
    </source>
</evidence>
<comment type="caution">
    <text evidence="8">The sequence shown here is derived from an EMBL/GenBank/DDBJ whole genome shotgun (WGS) entry which is preliminary data.</text>
</comment>
<feature type="compositionally biased region" description="Polar residues" evidence="6">
    <location>
        <begin position="218"/>
        <end position="234"/>
    </location>
</feature>
<gene>
    <name evidence="8" type="ORF">AAF712_013821</name>
</gene>
<feature type="region of interest" description="Disordered" evidence="6">
    <location>
        <begin position="295"/>
        <end position="356"/>
    </location>
</feature>
<accession>A0ABR2ZER4</accession>
<dbReference type="SMART" id="SM00184">
    <property type="entry name" value="RING"/>
    <property type="match status" value="1"/>
</dbReference>
<feature type="region of interest" description="Disordered" evidence="6">
    <location>
        <begin position="578"/>
        <end position="698"/>
    </location>
</feature>
<feature type="region of interest" description="Disordered" evidence="6">
    <location>
        <begin position="209"/>
        <end position="240"/>
    </location>
</feature>
<dbReference type="SUPFAM" id="SSF57850">
    <property type="entry name" value="RING/U-box"/>
    <property type="match status" value="1"/>
</dbReference>
<evidence type="ECO:0000313" key="8">
    <source>
        <dbReference type="EMBL" id="KAL0059431.1"/>
    </source>
</evidence>
<feature type="compositionally biased region" description="Polar residues" evidence="6">
    <location>
        <begin position="686"/>
        <end position="698"/>
    </location>
</feature>
<keyword evidence="3" id="KW-0862">Zinc</keyword>
<dbReference type="InterPro" id="IPR017907">
    <property type="entry name" value="Znf_RING_CS"/>
</dbReference>
<name>A0ABR2ZER4_9AGAR</name>
<evidence type="ECO:0000313" key="9">
    <source>
        <dbReference type="Proteomes" id="UP001437256"/>
    </source>
</evidence>
<proteinExistence type="predicted"/>
<feature type="compositionally biased region" description="Polar residues" evidence="6">
    <location>
        <begin position="626"/>
        <end position="641"/>
    </location>
</feature>
<evidence type="ECO:0000256" key="5">
    <source>
        <dbReference type="SAM" id="Coils"/>
    </source>
</evidence>
<evidence type="ECO:0000256" key="6">
    <source>
        <dbReference type="SAM" id="MobiDB-lite"/>
    </source>
</evidence>
<dbReference type="InterPro" id="IPR001841">
    <property type="entry name" value="Znf_RING"/>
</dbReference>
<dbReference type="InterPro" id="IPR013083">
    <property type="entry name" value="Znf_RING/FYVE/PHD"/>
</dbReference>
<feature type="compositionally biased region" description="Polar residues" evidence="6">
    <location>
        <begin position="729"/>
        <end position="741"/>
    </location>
</feature>
<feature type="compositionally biased region" description="Polar residues" evidence="6">
    <location>
        <begin position="295"/>
        <end position="315"/>
    </location>
</feature>
<keyword evidence="1" id="KW-0479">Metal-binding</keyword>
<feature type="coiled-coil region" evidence="5">
    <location>
        <begin position="126"/>
        <end position="156"/>
    </location>
</feature>
<keyword evidence="9" id="KW-1185">Reference proteome</keyword>
<keyword evidence="2 4" id="KW-0863">Zinc-finger</keyword>
<feature type="region of interest" description="Disordered" evidence="6">
    <location>
        <begin position="726"/>
        <end position="766"/>
    </location>
</feature>
<dbReference type="EMBL" id="JBBXMP010000227">
    <property type="protein sequence ID" value="KAL0059431.1"/>
    <property type="molecule type" value="Genomic_DNA"/>
</dbReference>
<dbReference type="Gene3D" id="3.30.40.10">
    <property type="entry name" value="Zinc/RING finger domain, C3HC4 (zinc finger)"/>
    <property type="match status" value="1"/>
</dbReference>
<dbReference type="Proteomes" id="UP001437256">
    <property type="component" value="Unassembled WGS sequence"/>
</dbReference>
<feature type="domain" description="RING-type" evidence="7">
    <location>
        <begin position="10"/>
        <end position="61"/>
    </location>
</feature>
<protein>
    <recommendedName>
        <fullName evidence="7">RING-type domain-containing protein</fullName>
    </recommendedName>
</protein>
<feature type="compositionally biased region" description="Polar residues" evidence="6">
    <location>
        <begin position="582"/>
        <end position="593"/>
    </location>
</feature>
<evidence type="ECO:0000256" key="2">
    <source>
        <dbReference type="ARBA" id="ARBA00022771"/>
    </source>
</evidence>
<sequence>MFIYHLSSACDVCLQSYREEEPANKQPHVIPCCHIFCKECLEAILTTTTDGQGRGRCPLCRTLFARTGIKKLHVDAPAVSNEEYANHGLLRMVLEAWDDAGEDLTALVTRVDNFLHEKEGNEFLSLRKVRQAVAERERMQEQLSENKTMIRTMKKKLKALETSRMDEAVVSKVKEVSAQELESQLESSRAEVHSLCEYIAQMEIEGRHAVHRSKGKSRANTTLEPNLGASTSHNPLPRPPQPIYSYPLVEDSDPEMARAIEESMRPQRNHYNQDSGPIAGPSRTDAIGTSHTLTNGHVATHSSVPSTSRPHSNGATDVHRTQSARKITSNLPHNYPRQGHISPSPSPPPQILMQPGPVDLDRMAMSAPSAPDISERDLYALRRSVEDMGLQHADRDASRRKSQPSRRHRRDDDRSRRGWAREAGRQEQMRGVTGLGLIDENLDEDIGIHTEDPRGSVAPQTFEFPGARAVSSTATNSMTGFSGAHPSDPSFDSRVRQVVANSYLPVHQPLLDLDAQSLLSNETTGTWHSQQPEFSGESQRQSVTADIMVTLNNFSSPSDTSSIISSINSTTFPNAFLPPVAPSSSGNPTSVPSRASFPDTSIPPALPTVGSSSTSLGFFPAETPRPNGSSAATSAPRSSQSQRERARPRPTRHSTQPVGINTRIHDSLRGTGPQTTLGNAPAPSFHLSQTPASRHTSASTFFSTPIAEDPQGHNSDFGNALGLDLSRDLGTNSRQASSQGNPHLVAPRPRASAPHQHFLRSFSGGL</sequence>
<dbReference type="PROSITE" id="PS50089">
    <property type="entry name" value="ZF_RING_2"/>
    <property type="match status" value="1"/>
</dbReference>
<reference evidence="8 9" key="1">
    <citation type="submission" date="2024-05" db="EMBL/GenBank/DDBJ databases">
        <title>A draft genome resource for the thread blight pathogen Marasmius tenuissimus strain MS-2.</title>
        <authorList>
            <person name="Yulfo-Soto G.E."/>
            <person name="Baruah I.K."/>
            <person name="Amoako-Attah I."/>
            <person name="Bukari Y."/>
            <person name="Meinhardt L.W."/>
            <person name="Bailey B.A."/>
            <person name="Cohen S.P."/>
        </authorList>
    </citation>
    <scope>NUCLEOTIDE SEQUENCE [LARGE SCALE GENOMIC DNA]</scope>
    <source>
        <strain evidence="8 9">MS-2</strain>
    </source>
</reference>
<feature type="region of interest" description="Disordered" evidence="6">
    <location>
        <begin position="389"/>
        <end position="428"/>
    </location>
</feature>
<evidence type="ECO:0000256" key="3">
    <source>
        <dbReference type="ARBA" id="ARBA00022833"/>
    </source>
</evidence>
<dbReference type="Pfam" id="PF13639">
    <property type="entry name" value="zf-RING_2"/>
    <property type="match status" value="1"/>
</dbReference>
<evidence type="ECO:0000256" key="4">
    <source>
        <dbReference type="PROSITE-ProRule" id="PRU00175"/>
    </source>
</evidence>